<evidence type="ECO:0000313" key="22">
    <source>
        <dbReference type="Proteomes" id="UP000515146"/>
    </source>
</evidence>
<keyword evidence="6" id="KW-1052">Target cell membrane</keyword>
<keyword evidence="6" id="KW-0472">Membrane</keyword>
<dbReference type="GO" id="GO:0006887">
    <property type="term" value="P:exocytosis"/>
    <property type="evidence" value="ECO:0007669"/>
    <property type="project" value="UniProtKB-KW"/>
</dbReference>
<feature type="repeat" description="ANK" evidence="18">
    <location>
        <begin position="102"/>
        <end position="134"/>
    </location>
</feature>
<dbReference type="SUPFAM" id="SSF52540">
    <property type="entry name" value="P-loop containing nucleoside triphosphate hydrolases"/>
    <property type="match status" value="1"/>
</dbReference>
<feature type="region of interest" description="Disordered" evidence="19">
    <location>
        <begin position="3058"/>
        <end position="3082"/>
    </location>
</feature>
<keyword evidence="7" id="KW-0433">Leucine-rich repeat</keyword>
<feature type="domain" description="Roc" evidence="21">
    <location>
        <begin position="1449"/>
        <end position="1696"/>
    </location>
</feature>
<evidence type="ECO:0000256" key="18">
    <source>
        <dbReference type="PROSITE-ProRule" id="PRU00023"/>
    </source>
</evidence>
<evidence type="ECO:0000256" key="2">
    <source>
        <dbReference type="ARBA" id="ARBA00004175"/>
    </source>
</evidence>
<evidence type="ECO:0000313" key="23">
    <source>
        <dbReference type="RefSeq" id="XP_027206363.1"/>
    </source>
</evidence>
<dbReference type="Gene3D" id="3.30.200.20">
    <property type="entry name" value="Phosphorylase Kinase, domain 1"/>
    <property type="match status" value="1"/>
</dbReference>
<dbReference type="PROSITE" id="PS50011">
    <property type="entry name" value="PROTEIN_KINASE_DOM"/>
    <property type="match status" value="1"/>
</dbReference>
<dbReference type="RefSeq" id="XP_027206363.1">
    <property type="nucleotide sequence ID" value="XM_027350562.1"/>
</dbReference>
<keyword evidence="10" id="KW-0547">Nucleotide-binding</keyword>
<dbReference type="InterPro" id="IPR036770">
    <property type="entry name" value="Ankyrin_rpt-contain_sf"/>
</dbReference>
<keyword evidence="11" id="KW-0418">Kinase</keyword>
<evidence type="ECO:0000256" key="14">
    <source>
        <dbReference type="ARBA" id="ARBA00023043"/>
    </source>
</evidence>
<dbReference type="PROSITE" id="PS00108">
    <property type="entry name" value="PROTEIN_KINASE_ST"/>
    <property type="match status" value="1"/>
</dbReference>
<keyword evidence="13" id="KW-0638">Presynaptic neurotoxin</keyword>
<dbReference type="Gene3D" id="1.10.10.2200">
    <property type="match status" value="1"/>
</dbReference>
<dbReference type="Gene3D" id="3.30.70.1390">
    <property type="entry name" value="ROC domain from the Parkinson's disease-associated leucine-rich repeat kinase 2"/>
    <property type="match status" value="1"/>
</dbReference>
<feature type="region of interest" description="Disordered" evidence="19">
    <location>
        <begin position="1477"/>
        <end position="1508"/>
    </location>
</feature>
<dbReference type="InterPro" id="IPR003591">
    <property type="entry name" value="Leu-rich_rpt_typical-subtyp"/>
</dbReference>
<evidence type="ECO:0000256" key="10">
    <source>
        <dbReference type="ARBA" id="ARBA00022741"/>
    </source>
</evidence>
<dbReference type="GO" id="GO:0044218">
    <property type="term" value="C:other organism cell membrane"/>
    <property type="evidence" value="ECO:0007669"/>
    <property type="project" value="UniProtKB-KW"/>
</dbReference>
<dbReference type="InterPro" id="IPR008271">
    <property type="entry name" value="Ser/Thr_kinase_AS"/>
</dbReference>
<dbReference type="SUPFAM" id="SSF50978">
    <property type="entry name" value="WD40 repeat-like"/>
    <property type="match status" value="1"/>
</dbReference>
<feature type="compositionally biased region" description="Low complexity" evidence="19">
    <location>
        <begin position="9"/>
        <end position="20"/>
    </location>
</feature>
<dbReference type="Pfam" id="PF08477">
    <property type="entry name" value="Roc"/>
    <property type="match status" value="1"/>
</dbReference>
<feature type="compositionally biased region" description="Basic residues" evidence="19">
    <location>
        <begin position="1493"/>
        <end position="1504"/>
    </location>
</feature>
<keyword evidence="15" id="KW-1053">Target membrane</keyword>
<dbReference type="SMART" id="SM00248">
    <property type="entry name" value="ANK"/>
    <property type="match status" value="11"/>
</dbReference>
<keyword evidence="5" id="KW-0723">Serine/threonine-protein kinase</keyword>
<feature type="repeat" description="ANK" evidence="18">
    <location>
        <begin position="63"/>
        <end position="95"/>
    </location>
</feature>
<keyword evidence="13" id="KW-0528">Neurotoxin</keyword>
<dbReference type="SUPFAM" id="SSF52058">
    <property type="entry name" value="L domain-like"/>
    <property type="match status" value="1"/>
</dbReference>
<evidence type="ECO:0000256" key="11">
    <source>
        <dbReference type="ARBA" id="ARBA00022777"/>
    </source>
</evidence>
<dbReference type="GO" id="GO:0044231">
    <property type="term" value="C:host cell presynaptic membrane"/>
    <property type="evidence" value="ECO:0007669"/>
    <property type="project" value="UniProtKB-KW"/>
</dbReference>
<dbReference type="PANTHER" id="PTHR24198">
    <property type="entry name" value="ANKYRIN REPEAT AND PROTEIN KINASE DOMAIN-CONTAINING PROTEIN"/>
    <property type="match status" value="1"/>
</dbReference>
<dbReference type="Pfam" id="PF00069">
    <property type="entry name" value="Pkinase"/>
    <property type="match status" value="1"/>
</dbReference>
<dbReference type="SMART" id="SM00364">
    <property type="entry name" value="LRR_BAC"/>
    <property type="match status" value="8"/>
</dbReference>
<keyword evidence="12" id="KW-0067">ATP-binding</keyword>
<dbReference type="SMART" id="SM00369">
    <property type="entry name" value="LRR_TYP"/>
    <property type="match status" value="8"/>
</dbReference>
<dbReference type="Gene3D" id="3.40.50.300">
    <property type="entry name" value="P-loop containing nucleotide triphosphate hydrolases"/>
    <property type="match status" value="1"/>
</dbReference>
<evidence type="ECO:0000259" key="21">
    <source>
        <dbReference type="PROSITE" id="PS51424"/>
    </source>
</evidence>
<evidence type="ECO:0000256" key="4">
    <source>
        <dbReference type="ARBA" id="ARBA00022483"/>
    </source>
</evidence>
<feature type="region of interest" description="Disordered" evidence="19">
    <location>
        <begin position="3098"/>
        <end position="3125"/>
    </location>
</feature>
<feature type="repeat" description="ANK" evidence="18">
    <location>
        <begin position="521"/>
        <end position="553"/>
    </location>
</feature>
<evidence type="ECO:0000259" key="20">
    <source>
        <dbReference type="PROSITE" id="PS50011"/>
    </source>
</evidence>
<evidence type="ECO:0000256" key="13">
    <source>
        <dbReference type="ARBA" id="ARBA00023028"/>
    </source>
</evidence>
<dbReference type="Gene3D" id="1.10.510.10">
    <property type="entry name" value="Transferase(Phosphotransferase) domain 1"/>
    <property type="match status" value="1"/>
</dbReference>
<dbReference type="InterPro" id="IPR002110">
    <property type="entry name" value="Ankyrin_rpt"/>
</dbReference>
<dbReference type="PROSITE" id="PS50088">
    <property type="entry name" value="ANK_REPEAT"/>
    <property type="match status" value="4"/>
</dbReference>
<dbReference type="PROSITE" id="PS50297">
    <property type="entry name" value="ANK_REP_REGION"/>
    <property type="match status" value="4"/>
</dbReference>
<keyword evidence="8" id="KW-0808">Transferase</keyword>
<dbReference type="KEGG" id="dpte:113799867"/>
<dbReference type="SUPFAM" id="SSF48403">
    <property type="entry name" value="Ankyrin repeat"/>
    <property type="match status" value="2"/>
</dbReference>
<keyword evidence="4" id="KW-0268">Exocytosis</keyword>
<proteinExistence type="predicted"/>
<dbReference type="GO" id="GO:0005737">
    <property type="term" value="C:cytoplasm"/>
    <property type="evidence" value="ECO:0007669"/>
    <property type="project" value="UniProtKB-ARBA"/>
</dbReference>
<dbReference type="OMA" id="KAYCCAR"/>
<evidence type="ECO:0000256" key="16">
    <source>
        <dbReference type="ARBA" id="ARBA00047899"/>
    </source>
</evidence>
<evidence type="ECO:0000256" key="7">
    <source>
        <dbReference type="ARBA" id="ARBA00022614"/>
    </source>
</evidence>
<dbReference type="GO" id="GO:0004674">
    <property type="term" value="F:protein serine/threonine kinase activity"/>
    <property type="evidence" value="ECO:0007669"/>
    <property type="project" value="UniProtKB-KW"/>
</dbReference>
<keyword evidence="13" id="KW-0800">Toxin</keyword>
<keyword evidence="9" id="KW-0677">Repeat</keyword>
<feature type="compositionally biased region" description="Polar residues" evidence="19">
    <location>
        <begin position="3098"/>
        <end position="3109"/>
    </location>
</feature>
<evidence type="ECO:0000256" key="15">
    <source>
        <dbReference type="ARBA" id="ARBA00023298"/>
    </source>
</evidence>
<keyword evidence="14 18" id="KW-0040">ANK repeat</keyword>
<keyword evidence="22" id="KW-1185">Reference proteome</keyword>
<organism evidence="22 23">
    <name type="scientific">Dermatophagoides pteronyssinus</name>
    <name type="common">European house dust mite</name>
    <dbReference type="NCBI Taxonomy" id="6956"/>
    <lineage>
        <taxon>Eukaryota</taxon>
        <taxon>Metazoa</taxon>
        <taxon>Ecdysozoa</taxon>
        <taxon>Arthropoda</taxon>
        <taxon>Chelicerata</taxon>
        <taxon>Arachnida</taxon>
        <taxon>Acari</taxon>
        <taxon>Acariformes</taxon>
        <taxon>Sarcoptiformes</taxon>
        <taxon>Astigmata</taxon>
        <taxon>Psoroptidia</taxon>
        <taxon>Analgoidea</taxon>
        <taxon>Pyroglyphidae</taxon>
        <taxon>Dermatophagoidinae</taxon>
        <taxon>Dermatophagoides</taxon>
    </lineage>
</organism>
<dbReference type="InterPro" id="IPR032171">
    <property type="entry name" value="COR-A"/>
</dbReference>
<evidence type="ECO:0000256" key="8">
    <source>
        <dbReference type="ARBA" id="ARBA00022679"/>
    </source>
</evidence>
<dbReference type="InterPro" id="IPR011009">
    <property type="entry name" value="Kinase-like_dom_sf"/>
</dbReference>
<dbReference type="GO" id="GO:0005525">
    <property type="term" value="F:GTP binding"/>
    <property type="evidence" value="ECO:0007669"/>
    <property type="project" value="UniProtKB-KW"/>
</dbReference>
<evidence type="ECO:0000256" key="1">
    <source>
        <dbReference type="ARBA" id="ARBA00001946"/>
    </source>
</evidence>
<dbReference type="InterPro" id="IPR020859">
    <property type="entry name" value="ROC"/>
</dbReference>
<feature type="repeat" description="ANK" evidence="18">
    <location>
        <begin position="215"/>
        <end position="241"/>
    </location>
</feature>
<evidence type="ECO:0000256" key="6">
    <source>
        <dbReference type="ARBA" id="ARBA00022537"/>
    </source>
</evidence>
<dbReference type="FunCoup" id="A0A6P6YLC2">
    <property type="interactions" value="500"/>
</dbReference>
<dbReference type="InterPro" id="IPR032675">
    <property type="entry name" value="LRR_dom_sf"/>
</dbReference>
<dbReference type="GO" id="GO:0009966">
    <property type="term" value="P:regulation of signal transduction"/>
    <property type="evidence" value="ECO:0007669"/>
    <property type="project" value="UniProtKB-ARBA"/>
</dbReference>
<dbReference type="InParanoid" id="A0A6P6YLC2"/>
<dbReference type="InterPro" id="IPR056602">
    <property type="entry name" value="Beta-prop_LRRK2"/>
</dbReference>
<comment type="catalytic activity">
    <reaction evidence="16">
        <text>L-threonyl-[protein] + ATP = O-phospho-L-threonyl-[protein] + ADP + H(+)</text>
        <dbReference type="Rhea" id="RHEA:46608"/>
        <dbReference type="Rhea" id="RHEA-COMP:11060"/>
        <dbReference type="Rhea" id="RHEA-COMP:11605"/>
        <dbReference type="ChEBI" id="CHEBI:15378"/>
        <dbReference type="ChEBI" id="CHEBI:30013"/>
        <dbReference type="ChEBI" id="CHEBI:30616"/>
        <dbReference type="ChEBI" id="CHEBI:61977"/>
        <dbReference type="ChEBI" id="CHEBI:456216"/>
        <dbReference type="EC" id="2.7.11.1"/>
    </reaction>
</comment>
<dbReference type="GO" id="GO:0005524">
    <property type="term" value="F:ATP binding"/>
    <property type="evidence" value="ECO:0007669"/>
    <property type="project" value="UniProtKB-KW"/>
</dbReference>
<comment type="catalytic activity">
    <reaction evidence="17">
        <text>L-seryl-[protein] + ATP = O-phospho-L-seryl-[protein] + ADP + H(+)</text>
        <dbReference type="Rhea" id="RHEA:17989"/>
        <dbReference type="Rhea" id="RHEA-COMP:9863"/>
        <dbReference type="Rhea" id="RHEA-COMP:11604"/>
        <dbReference type="ChEBI" id="CHEBI:15378"/>
        <dbReference type="ChEBI" id="CHEBI:29999"/>
        <dbReference type="ChEBI" id="CHEBI:30616"/>
        <dbReference type="ChEBI" id="CHEBI:83421"/>
        <dbReference type="ChEBI" id="CHEBI:456216"/>
        <dbReference type="EC" id="2.7.11.1"/>
    </reaction>
</comment>
<dbReference type="Gene3D" id="1.25.40.20">
    <property type="entry name" value="Ankyrin repeat-containing domain"/>
    <property type="match status" value="3"/>
</dbReference>
<comment type="cofactor">
    <cofactor evidence="1">
        <name>Mg(2+)</name>
        <dbReference type="ChEBI" id="CHEBI:18420"/>
    </cofactor>
</comment>
<dbReference type="PROSITE" id="PS51424">
    <property type="entry name" value="ROC"/>
    <property type="match status" value="1"/>
</dbReference>
<dbReference type="Gene3D" id="3.80.10.10">
    <property type="entry name" value="Ribonuclease Inhibitor"/>
    <property type="match status" value="4"/>
</dbReference>
<feature type="region of interest" description="Disordered" evidence="19">
    <location>
        <begin position="1"/>
        <end position="24"/>
    </location>
</feature>
<dbReference type="OrthoDB" id="10252328at2759"/>
<dbReference type="InterPro" id="IPR001611">
    <property type="entry name" value="Leu-rich_rpt"/>
</dbReference>
<dbReference type="InterPro" id="IPR027417">
    <property type="entry name" value="P-loop_NTPase"/>
</dbReference>
<dbReference type="InterPro" id="IPR000719">
    <property type="entry name" value="Prot_kinase_dom"/>
</dbReference>
<reference evidence="23" key="1">
    <citation type="submission" date="2025-08" db="UniProtKB">
        <authorList>
            <consortium name="RefSeq"/>
        </authorList>
    </citation>
    <scope>IDENTIFICATION</scope>
    <source>
        <strain evidence="23">Airmid</strain>
    </source>
</reference>
<evidence type="ECO:0000256" key="5">
    <source>
        <dbReference type="ARBA" id="ARBA00022527"/>
    </source>
</evidence>
<evidence type="ECO:0000256" key="17">
    <source>
        <dbReference type="ARBA" id="ARBA00048679"/>
    </source>
</evidence>
<dbReference type="PROSITE" id="PS51450">
    <property type="entry name" value="LRR"/>
    <property type="match status" value="7"/>
</dbReference>
<evidence type="ECO:0000256" key="9">
    <source>
        <dbReference type="ARBA" id="ARBA00022737"/>
    </source>
</evidence>
<comment type="subcellular location">
    <subcellularLocation>
        <location evidence="2">Target cell membrane</location>
    </subcellularLocation>
</comment>
<feature type="compositionally biased region" description="Basic and acidic residues" evidence="19">
    <location>
        <begin position="1477"/>
        <end position="1492"/>
    </location>
</feature>
<evidence type="ECO:0000256" key="19">
    <source>
        <dbReference type="SAM" id="MobiDB-lite"/>
    </source>
</evidence>
<dbReference type="Pfam" id="PF23748">
    <property type="entry name" value="Beta-prop_LRRK2"/>
    <property type="match status" value="1"/>
</dbReference>
<dbReference type="SMART" id="SM00220">
    <property type="entry name" value="S_TKc"/>
    <property type="match status" value="1"/>
</dbReference>
<dbReference type="Pfam" id="PF00023">
    <property type="entry name" value="Ank"/>
    <property type="match status" value="1"/>
</dbReference>
<accession>A0A6P6YLC2</accession>
<dbReference type="Pfam" id="PF13855">
    <property type="entry name" value="LRR_8"/>
    <property type="match status" value="2"/>
</dbReference>
<dbReference type="Pfam" id="PF16095">
    <property type="entry name" value="COR-A"/>
    <property type="match status" value="1"/>
</dbReference>
<name>A0A6P6YLC2_DERPT</name>
<feature type="compositionally biased region" description="Basic and acidic residues" evidence="19">
    <location>
        <begin position="3068"/>
        <end position="3082"/>
    </location>
</feature>
<gene>
    <name evidence="23" type="primary">LOC113799867</name>
</gene>
<dbReference type="PANTHER" id="PTHR24198:SF169">
    <property type="entry name" value="NON-SPECIFIC SERINE_THREONINE PROTEIN KINASE"/>
    <property type="match status" value="1"/>
</dbReference>
<evidence type="ECO:0000256" key="3">
    <source>
        <dbReference type="ARBA" id="ARBA00012513"/>
    </source>
</evidence>
<dbReference type="InterPro" id="IPR036322">
    <property type="entry name" value="WD40_repeat_dom_sf"/>
</dbReference>
<sequence length="3195" mass="364432">MMKNDDNEQNNQQQQQQPYDDNIDDDNFKGKLLHLSCLWNNPELLSDLLLGDEAENINSQDSKGRTALHEAVISDSLECARLLLMNGANPNIRSSNFDSETSSKSCLHLAVQKGNLEMVRLLIEFNVDIFLRDNNGMTAIDLAKKENHENIVNELKSAINDYEINLYKSLAIAVHKGDVQLMSELISDTSLKIDTNTNQFDQERIRSIVNYSSNGSNTLLFKACQEGHLEIVKKLIHAGADGRVHPTTKYSPLYIASYHGRLHICQILLEHFPELSAIYTVEHWLPIHAAAINNHQEIVQLLLSYPYPIKVMRPFLTDSAPTISSRQTNSSSNFSSQTTTRTNITKISKNSLTENNCDCQYVYCMPFDLNAQDVAGQSVLYLATLAGNHSLVKYLLNLRLKSVIYDEMINLCFNDSSFDEDDFFEDCISRNSSTSDSSSSPDITVISSIDSNKSSQQKKDTQFNINEVKALNDQFDLEKNSFRKLMGHLIDNTSTNKNTKDFDIKIYSINPIKIDMYCNHNRETSLHCAVQKRHYSIASILLENGSNPNNPINVLTTNQSTIVTRVSHFNHNLFNPKISISESVKDLKIISNQLIGEGSNKSVDKKFELNECRHRSTALREAIRNRDRAMVELLLRFGACDNLDSVRDCEQEECDHNSMSALEIAFANHDYHFVSKLLSLKAFSDSEYKINKKSFDIIGSNCMNALNRFHMINNLTVSSMFPTNPVMVDWHCLKINSLDESFHRNLSQWLIDSALVYNVKLKLSHIQDSGSWNTALAAITRIDLSENGLTSVPLMLFTDLPSLKILNLSKNKLQTLPEMKIILKEKAIDDESVSNIFRHKDDSIPTVIVNESTPKTSKTFLSRMRKSQSVTSALSSTSSSGINMKQNVKNVNKFNKIDGSECVWNMPSLEELYLQDNQLECLPSSLFQQPELKILDLSNNKLRTLPPLFWFSPKLNELNISLNLLCDLPSPVNCLNQITIDSPSRNSIVSSMSKSISTSSISSNLSICDIKLDIDGSGCSPTTSTTTAAAAAAVGKMSQTNLIPFELNILKPWSGCVTILNDSFHEQFDTQQNVTNNKESLLSMDENKHHPYHLPYSRQESSISNNNLIKQHSSCSLTQLNLSHNGFEHIPFFLSCLATRLTHLNISYNRLKTVFDPNYILGHIPLSLRHLDLSHNQIDNWYNIDDDIDMDSECSDDLSNGDIRTLCFHSFSRQQKSSSCFSPTLSTTSTSIDKSIGCPYKQHTKLDNLKTLILSNNNLKEIIVTREELIEWIDFEFVINQQQQQQQQQKSNDFSKNIFTFNLSSSFGEHNQRNSSSSSSHFSARLLSSNFGSQDDLHKSPSMEDINLNYKASRYAKLFFPNLSMLDIANNHIVRVPKTISYYSQLSVLNLSGNIELTSLPPEMGLLTKLWNLNTRNCNNIEEPIRSMINSKSYKTCDIISYLNSILENSKPYTRLKLMLVGYQNIGKTSLLEQLRHEGTTRRSRATPDHWGKRIGNKSMHMKTPKGSTLSTVGVDLCEWTYERKPLKGSNVRDRSLSRSRLVQANKNNNNNKNALLNNNLGPITFRTWDFGGQREYYATHQYFLSKRAIYLVVWKITDGEKGVTGIHNWLVNIQSRAPNSPVIIVGTHYDLVKEFYPPFYANELQNMICDRYMSDAVDADKRGLPKVVASVEVSIKTRHNIRLLANIIYETASEMRSPGGKDRLLEQKVPATYLALEEIVSILAIERKSENLEPVLHADQYRQEIARMMKERYDLAFRDYSELQQATRFLHENGVLLHYEDAHLKDLYFLDPQWLCDILAHVVTIREINPFAKNGIMKTEHLLQLFKNTQNVPMDVQSYILSLLNKFELAITWDNRTLLIPSLLPTEEQLRAGYLGWDIAIPLRSRLKIRTNLMANDSEKKSIKFNFSNQLFFQEFADSSNSKIGSNDDKLDTFPLCKVTAMARHNQSIHRILILSYVPCGFWSRLIARVLADESVIDIVRSFYSLPSYAHNDPLLIDFLNNVKTFWHCWQTGFGLRYLDTFLLRVKEFSLINNTNIESKFVSSSTWKNYSYPYDYSRIKFYLSQKKESNLNDNKQIKSKSSEWCEIDISSQSSSLIEIYLPNQSLQVETCYYQEMKMENENRLIKNSYTLEPNMEMLTKLLVIIVEHIDTLLEDWYPSLGTRFIHTSDGRFLITRVVPCISCLQAFLSNQNETNKDKDSNKNKEILSPDTSEIDSNLVDFYKLEVKKAALQATNVSDQQNSVIVSKVKTDNNNALSEFKSENKIQYHRVNAFTVEECILSVYEDTRLECSNHGRIRMDKIGPDFVFRDLKVDYRIESDQLKFGKLLGRGSFGFVFRAYYKPIQKNYQTKKEAIIPSTVSNSTFYLEKNDQNSYNKDYEVALKLLQPIKIELCSKGIRKADVEAYTAMKTKWERDPLQYSCKAYCTARNELNILLNLKHSNIASIIGICPKPLALVLTLAPHGSLDIHTKAYRRSGARISAIILQKTFLQISKALEYLHQQHIIYRDLKSENVLVWSFPHPYANHPHSSSFRIINQSTHFGNDEVLLKLADYGISRSALPTGTKGFGGTEGFMAPEIMLFNGEEEYTEKVDCFSFAMFMYELSTLRFPFEGQEFAIRESILDGIRPAITQKDLEHLPESFIDLMTRAWAHEPSERPNMSQIVSIISAPEFCSLRDVATLSDNSALICATGFQKSDLFENNNRKKFGLLLSKIGKQIDFLEIDGSKWNPNGQRLVCENLNKRTITSSCIVNGNQLWLGDSMGCINIYCFNDDFNHQDNTFQLLCMIKLEFENPASVIAIKSIVWIEKVELVIICSNNGEVWLINFRNIMKKLETTIDLDVTLTSSFLGIKKIDNNNLPTFCIANVAINSSNKTVNSIDKETGTYFDIWCGQIEGQIVILTLKSSTFEIVRQTTIDHYIDKHFNQLNVPIAERNDVFILVGTNNQPIIFSVLYSGYIIYQWDAQKKIISHKLDCSKLAPCSESLISISIEDHLKPGNCRISEIAIDEDNDEIYVGTNFGCIIVAELRSLKPITVFRPYQREVKFIITLNNHGNKIHAMINSTNNDNETNDNHEPHSNKEEIRNKDFSLSSIKNIWPFNKSITNSQTNPTADNKKTSIKPSSNDDKLKNILPKKKDIKPFVTIGRGYRNLLDRFTCSSNHHDSPRNNVQSDSNKHIKLKYASQFHAIIWDSGFWNFS</sequence>
<dbReference type="Pfam" id="PF12796">
    <property type="entry name" value="Ank_2"/>
    <property type="match status" value="3"/>
</dbReference>
<dbReference type="CTD" id="42447"/>
<evidence type="ECO:0000256" key="12">
    <source>
        <dbReference type="ARBA" id="ARBA00022840"/>
    </source>
</evidence>
<dbReference type="SUPFAM" id="SSF56112">
    <property type="entry name" value="Protein kinase-like (PK-like)"/>
    <property type="match status" value="1"/>
</dbReference>
<protein>
    <recommendedName>
        <fullName evidence="3">non-specific serine/threonine protein kinase</fullName>
        <ecNumber evidence="3">2.7.11.1</ecNumber>
    </recommendedName>
</protein>
<feature type="domain" description="Protein kinase" evidence="20">
    <location>
        <begin position="2322"/>
        <end position="2671"/>
    </location>
</feature>
<dbReference type="EC" id="2.7.11.1" evidence="3"/>
<dbReference type="Proteomes" id="UP000515146">
    <property type="component" value="Unplaced"/>
</dbReference>